<evidence type="ECO:0000256" key="7">
    <source>
        <dbReference type="RuleBase" id="RU000461"/>
    </source>
</evidence>
<keyword evidence="6 7" id="KW-0503">Monooxygenase</keyword>
<dbReference type="InterPro" id="IPR001128">
    <property type="entry name" value="Cyt_P450"/>
</dbReference>
<keyword evidence="3 7" id="KW-0479">Metal-binding</keyword>
<dbReference type="InterPro" id="IPR036396">
    <property type="entry name" value="Cyt_P450_sf"/>
</dbReference>
<reference evidence="9" key="2">
    <citation type="submission" date="2023-01" db="EMBL/GenBank/DDBJ databases">
        <authorList>
            <person name="Sun Q."/>
            <person name="Evtushenko L."/>
        </authorList>
    </citation>
    <scope>NUCLEOTIDE SEQUENCE</scope>
    <source>
        <strain evidence="9">VKM Ac-1069</strain>
    </source>
</reference>
<dbReference type="GO" id="GO:0020037">
    <property type="term" value="F:heme binding"/>
    <property type="evidence" value="ECO:0007669"/>
    <property type="project" value="InterPro"/>
</dbReference>
<evidence type="ECO:0000256" key="6">
    <source>
        <dbReference type="ARBA" id="ARBA00023033"/>
    </source>
</evidence>
<dbReference type="Proteomes" id="UP001143463">
    <property type="component" value="Unassembled WGS sequence"/>
</dbReference>
<dbReference type="FunFam" id="1.10.630.10:FF:000018">
    <property type="entry name" value="Cytochrome P450 monooxygenase"/>
    <property type="match status" value="1"/>
</dbReference>
<keyword evidence="5 7" id="KW-0408">Iron</keyword>
<protein>
    <submittedName>
        <fullName evidence="9">Cytochrome P450</fullName>
    </submittedName>
</protein>
<evidence type="ECO:0000256" key="1">
    <source>
        <dbReference type="ARBA" id="ARBA00010617"/>
    </source>
</evidence>
<accession>A0A9W6NYC8</accession>
<dbReference type="GO" id="GO:0016705">
    <property type="term" value="F:oxidoreductase activity, acting on paired donors, with incorporation or reduction of molecular oxygen"/>
    <property type="evidence" value="ECO:0007669"/>
    <property type="project" value="InterPro"/>
</dbReference>
<evidence type="ECO:0000256" key="3">
    <source>
        <dbReference type="ARBA" id="ARBA00022723"/>
    </source>
</evidence>
<dbReference type="AlphaFoldDB" id="A0A9W6NYC8"/>
<proteinExistence type="inferred from homology"/>
<dbReference type="CDD" id="cd11030">
    <property type="entry name" value="CYP105-like"/>
    <property type="match status" value="1"/>
</dbReference>
<dbReference type="GO" id="GO:0005506">
    <property type="term" value="F:iron ion binding"/>
    <property type="evidence" value="ECO:0007669"/>
    <property type="project" value="InterPro"/>
</dbReference>
<evidence type="ECO:0000256" key="8">
    <source>
        <dbReference type="SAM" id="MobiDB-lite"/>
    </source>
</evidence>
<dbReference type="PROSITE" id="PS00086">
    <property type="entry name" value="CYTOCHROME_P450"/>
    <property type="match status" value="1"/>
</dbReference>
<comment type="caution">
    <text evidence="9">The sequence shown here is derived from an EMBL/GenBank/DDBJ whole genome shotgun (WGS) entry which is preliminary data.</text>
</comment>
<keyword evidence="2 7" id="KW-0349">Heme</keyword>
<dbReference type="InterPro" id="IPR002397">
    <property type="entry name" value="Cyt_P450_B"/>
</dbReference>
<evidence type="ECO:0000313" key="9">
    <source>
        <dbReference type="EMBL" id="GLL14380.1"/>
    </source>
</evidence>
<name>A0A9W6NYC8_9PSEU</name>
<dbReference type="SUPFAM" id="SSF48264">
    <property type="entry name" value="Cytochrome P450"/>
    <property type="match status" value="1"/>
</dbReference>
<dbReference type="Gene3D" id="1.10.630.10">
    <property type="entry name" value="Cytochrome P450"/>
    <property type="match status" value="1"/>
</dbReference>
<keyword evidence="10" id="KW-1185">Reference proteome</keyword>
<dbReference type="PRINTS" id="PR00359">
    <property type="entry name" value="BP450"/>
</dbReference>
<evidence type="ECO:0000256" key="2">
    <source>
        <dbReference type="ARBA" id="ARBA00022617"/>
    </source>
</evidence>
<gene>
    <name evidence="9" type="ORF">GCM10017577_55270</name>
</gene>
<dbReference type="PANTHER" id="PTHR46696">
    <property type="entry name" value="P450, PUTATIVE (EUROFUNG)-RELATED"/>
    <property type="match status" value="1"/>
</dbReference>
<dbReference type="EMBL" id="BSFQ01000031">
    <property type="protein sequence ID" value="GLL14380.1"/>
    <property type="molecule type" value="Genomic_DNA"/>
</dbReference>
<dbReference type="GO" id="GO:0004497">
    <property type="term" value="F:monooxygenase activity"/>
    <property type="evidence" value="ECO:0007669"/>
    <property type="project" value="UniProtKB-KW"/>
</dbReference>
<evidence type="ECO:0000256" key="4">
    <source>
        <dbReference type="ARBA" id="ARBA00023002"/>
    </source>
</evidence>
<comment type="similarity">
    <text evidence="1 7">Belongs to the cytochrome P450 family.</text>
</comment>
<dbReference type="PRINTS" id="PR00385">
    <property type="entry name" value="P450"/>
</dbReference>
<feature type="compositionally biased region" description="Low complexity" evidence="8">
    <location>
        <begin position="1"/>
        <end position="23"/>
    </location>
</feature>
<sequence>MTETARTTTQSTAQSTGRTARGPGARGVEELPLHMQRVGFDPAPELGAIRDGAGVRKVRTPFGLEAWLVTRWSDVREVLGDAGRFSNEWQGAFRPPGMPERSPEEIARLRAGNLLAFDPPAHTRLRRMLTPEFTGRRMARLEPRVREIVDQHLDAMEQAGPPADLVADFALPVPSLVICELLGVPYGDRAEFQRRSARLLDLSSPMDERMRAQEEQRDYMAGLVARERAEPGEELLGMLVREHGEELSTDELIGIANLLLIAGHETTSNMLGLGTLALMDHPDQLALVRDDPDAIGPAVEELLRWLSIVHSGTIKSATGPAEIAGQPIAEGELVMLSIPAANRDTALLEDPERLDVRRGALGHVAFGHGVHHCLGAPLARMEMRIAFPAVLQRFPDLRPAGEDRRFRSFNVVYGMESLPVTWGGA</sequence>
<dbReference type="Pfam" id="PF00067">
    <property type="entry name" value="p450"/>
    <property type="match status" value="1"/>
</dbReference>
<evidence type="ECO:0000313" key="10">
    <source>
        <dbReference type="Proteomes" id="UP001143463"/>
    </source>
</evidence>
<feature type="region of interest" description="Disordered" evidence="8">
    <location>
        <begin position="1"/>
        <end position="26"/>
    </location>
</feature>
<reference evidence="9" key="1">
    <citation type="journal article" date="2014" name="Int. J. Syst. Evol. Microbiol.">
        <title>Complete genome sequence of Corynebacterium casei LMG S-19264T (=DSM 44701T), isolated from a smear-ripened cheese.</title>
        <authorList>
            <consortium name="US DOE Joint Genome Institute (JGI-PGF)"/>
            <person name="Walter F."/>
            <person name="Albersmeier A."/>
            <person name="Kalinowski J."/>
            <person name="Ruckert C."/>
        </authorList>
    </citation>
    <scope>NUCLEOTIDE SEQUENCE</scope>
    <source>
        <strain evidence="9">VKM Ac-1069</strain>
    </source>
</reference>
<dbReference type="InterPro" id="IPR017972">
    <property type="entry name" value="Cyt_P450_CS"/>
</dbReference>
<keyword evidence="4 7" id="KW-0560">Oxidoreductase</keyword>
<dbReference type="PANTHER" id="PTHR46696:SF1">
    <property type="entry name" value="CYTOCHROME P450 YJIB-RELATED"/>
    <property type="match status" value="1"/>
</dbReference>
<organism evidence="9 10">
    <name type="scientific">Pseudonocardia halophobica</name>
    <dbReference type="NCBI Taxonomy" id="29401"/>
    <lineage>
        <taxon>Bacteria</taxon>
        <taxon>Bacillati</taxon>
        <taxon>Actinomycetota</taxon>
        <taxon>Actinomycetes</taxon>
        <taxon>Pseudonocardiales</taxon>
        <taxon>Pseudonocardiaceae</taxon>
        <taxon>Pseudonocardia</taxon>
    </lineage>
</organism>
<evidence type="ECO:0000256" key="5">
    <source>
        <dbReference type="ARBA" id="ARBA00023004"/>
    </source>
</evidence>